<dbReference type="InterPro" id="IPR036291">
    <property type="entry name" value="NAD(P)-bd_dom_sf"/>
</dbReference>
<accession>A0A4Q7YNB8</accession>
<dbReference type="Gene3D" id="3.40.50.720">
    <property type="entry name" value="NAD(P)-binding Rossmann-like Domain"/>
    <property type="match status" value="1"/>
</dbReference>
<gene>
    <name evidence="4" type="ORF">EV700_2737</name>
</gene>
<dbReference type="InterPro" id="IPR020904">
    <property type="entry name" value="Sc_DH/Rdtase_CS"/>
</dbReference>
<dbReference type="GO" id="GO:0016020">
    <property type="term" value="C:membrane"/>
    <property type="evidence" value="ECO:0007669"/>
    <property type="project" value="TreeGrafter"/>
</dbReference>
<dbReference type="EMBL" id="SHKX01000014">
    <property type="protein sequence ID" value="RZU38159.1"/>
    <property type="molecule type" value="Genomic_DNA"/>
</dbReference>
<dbReference type="PRINTS" id="PR00081">
    <property type="entry name" value="GDHRDH"/>
</dbReference>
<evidence type="ECO:0000313" key="4">
    <source>
        <dbReference type="EMBL" id="RZU38159.1"/>
    </source>
</evidence>
<protein>
    <recommendedName>
        <fullName evidence="6">Short-subunit dehydrogenase</fullName>
    </recommendedName>
</protein>
<reference evidence="4 5" key="1">
    <citation type="submission" date="2019-02" db="EMBL/GenBank/DDBJ databases">
        <title>Genomic Encyclopedia of Type Strains, Phase IV (KMG-IV): sequencing the most valuable type-strain genomes for metagenomic binning, comparative biology and taxonomic classification.</title>
        <authorList>
            <person name="Goeker M."/>
        </authorList>
    </citation>
    <scope>NUCLEOTIDE SEQUENCE [LARGE SCALE GENOMIC DNA]</scope>
    <source>
        <strain evidence="4 5">DSM 105135</strain>
    </source>
</reference>
<dbReference type="OrthoDB" id="9810734at2"/>
<sequence>MTQLATVITGASSGIGAELAHLFAPEHQHLVLVARRREPMEALAETLKHKYGVRVTVISRDLQEPGAAQGLMDDLAAHHLQVDTLVNNAGFGLAGNFAHADPVKTSAMMQLNMITLTELTQRALPGMLERGQGRILNVASLVGFQACPYFAVYAATKSFVLSFSEALAEEVGSRGVLVSCLCPGSTDTGFHDVAATKGSVLEQIADSPKMVAEEAYKGLNNGQRVVVTGWLNKPVPMLNRLVPRRAMTWAVGKVLGR</sequence>
<organism evidence="4 5">
    <name type="scientific">Fluviicoccus keumensis</name>
    <dbReference type="NCBI Taxonomy" id="1435465"/>
    <lineage>
        <taxon>Bacteria</taxon>
        <taxon>Pseudomonadati</taxon>
        <taxon>Pseudomonadota</taxon>
        <taxon>Gammaproteobacteria</taxon>
        <taxon>Moraxellales</taxon>
        <taxon>Moraxellaceae</taxon>
        <taxon>Fluviicoccus</taxon>
    </lineage>
</organism>
<evidence type="ECO:0000256" key="2">
    <source>
        <dbReference type="ARBA" id="ARBA00023002"/>
    </source>
</evidence>
<comment type="caution">
    <text evidence="4">The sequence shown here is derived from an EMBL/GenBank/DDBJ whole genome shotgun (WGS) entry which is preliminary data.</text>
</comment>
<name>A0A4Q7YNB8_9GAMM</name>
<dbReference type="PANTHER" id="PTHR44196:SF2">
    <property type="entry name" value="SHORT-CHAIN DEHYDROGENASE-RELATED"/>
    <property type="match status" value="1"/>
</dbReference>
<dbReference type="PROSITE" id="PS00061">
    <property type="entry name" value="ADH_SHORT"/>
    <property type="match status" value="1"/>
</dbReference>
<dbReference type="Pfam" id="PF00106">
    <property type="entry name" value="adh_short"/>
    <property type="match status" value="1"/>
</dbReference>
<keyword evidence="2" id="KW-0560">Oxidoreductase</keyword>
<dbReference type="Proteomes" id="UP000292423">
    <property type="component" value="Unassembled WGS sequence"/>
</dbReference>
<dbReference type="SUPFAM" id="SSF51735">
    <property type="entry name" value="NAD(P)-binding Rossmann-fold domains"/>
    <property type="match status" value="1"/>
</dbReference>
<proteinExistence type="inferred from homology"/>
<dbReference type="AlphaFoldDB" id="A0A4Q7YNB8"/>
<dbReference type="GO" id="GO:0016491">
    <property type="term" value="F:oxidoreductase activity"/>
    <property type="evidence" value="ECO:0007669"/>
    <property type="project" value="UniProtKB-KW"/>
</dbReference>
<dbReference type="RefSeq" id="WP_130414754.1">
    <property type="nucleotide sequence ID" value="NZ_SHKX01000014.1"/>
</dbReference>
<dbReference type="PIRSF" id="PIRSF000126">
    <property type="entry name" value="11-beta-HSD1"/>
    <property type="match status" value="1"/>
</dbReference>
<comment type="similarity">
    <text evidence="1 3">Belongs to the short-chain dehydrogenases/reductases (SDR) family.</text>
</comment>
<dbReference type="CDD" id="cd05233">
    <property type="entry name" value="SDR_c"/>
    <property type="match status" value="1"/>
</dbReference>
<evidence type="ECO:0000256" key="1">
    <source>
        <dbReference type="ARBA" id="ARBA00006484"/>
    </source>
</evidence>
<dbReference type="PRINTS" id="PR00080">
    <property type="entry name" value="SDRFAMILY"/>
</dbReference>
<dbReference type="PANTHER" id="PTHR44196">
    <property type="entry name" value="DEHYDROGENASE/REDUCTASE SDR FAMILY MEMBER 7B"/>
    <property type="match status" value="1"/>
</dbReference>
<evidence type="ECO:0000256" key="3">
    <source>
        <dbReference type="RuleBase" id="RU000363"/>
    </source>
</evidence>
<dbReference type="InterPro" id="IPR002347">
    <property type="entry name" value="SDR_fam"/>
</dbReference>
<evidence type="ECO:0000313" key="5">
    <source>
        <dbReference type="Proteomes" id="UP000292423"/>
    </source>
</evidence>
<evidence type="ECO:0008006" key="6">
    <source>
        <dbReference type="Google" id="ProtNLM"/>
    </source>
</evidence>
<keyword evidence="5" id="KW-1185">Reference proteome</keyword>